<name>A0ABQ0C0W3_9FIRM</name>
<feature type="domain" description="Mannosylglycerate hydrolase MGH1-like glycoside hydrolase" evidence="1">
    <location>
        <begin position="86"/>
        <end position="429"/>
    </location>
</feature>
<proteinExistence type="predicted"/>
<dbReference type="Pfam" id="PF22422">
    <property type="entry name" value="MGH1-like_GH"/>
    <property type="match status" value="1"/>
</dbReference>
<dbReference type="RefSeq" id="WP_227211937.1">
    <property type="nucleotide sequence ID" value="NZ_BAABZQ010000001.1"/>
</dbReference>
<protein>
    <recommendedName>
        <fullName evidence="1">Mannosylglycerate hydrolase MGH1-like glycoside hydrolase domain-containing protein</fullName>
    </recommendedName>
</protein>
<dbReference type="InterPro" id="IPR008928">
    <property type="entry name" value="6-hairpin_glycosidase_sf"/>
</dbReference>
<keyword evidence="3" id="KW-1185">Reference proteome</keyword>
<organism evidence="2 3">
    <name type="scientific">Blautia parvula</name>
    <dbReference type="NCBI Taxonomy" id="2877527"/>
    <lineage>
        <taxon>Bacteria</taxon>
        <taxon>Bacillati</taxon>
        <taxon>Bacillota</taxon>
        <taxon>Clostridia</taxon>
        <taxon>Lachnospirales</taxon>
        <taxon>Lachnospiraceae</taxon>
        <taxon>Blautia</taxon>
    </lineage>
</organism>
<dbReference type="InterPro" id="IPR012341">
    <property type="entry name" value="6hp_glycosidase-like_sf"/>
</dbReference>
<dbReference type="SUPFAM" id="SSF48208">
    <property type="entry name" value="Six-hairpin glycosidases"/>
    <property type="match status" value="1"/>
</dbReference>
<gene>
    <name evidence="2" type="ORF">K340107D12_52410</name>
</gene>
<sequence>MHLREKLKFYAEKFSARDDEPHGQEIDNKHAAVWMGEHIPLLDCQDPVLEEIYYFRWWVYRKHIKKTPEGYILTEFLPQVPWSGPYNGISCAAGHHLMEGRWLRGSDTYLRDYCVYWFLGSGREHEQDYSNWLIHAVYRFTRTTGNYDLASELFPYMEDSYKRWKIRSLHRCGLFWSSDNRDGMEYSAGGNGIRLTLNSYMAAAASALSRIAGWKGDKSAEVRYRREAESIWRRIQTMLWRPELNFYRGIRVQEKTGTPGEMAEMDEITGYLPWYFGLPFQFEGDAQVKRMGAAFSRLFDRECFYAPYGPSTCSRYPGFLEKKAVHPCLWNGWSWPFSTSQTLTAAAEYLQKNREKRGNTEFGRREYGELLLLYAGSHYRTDRYGRKSCWIDENLHPDTGEWEARRFLKEQGFPQEAGGYERGKDYNHSTFCDLIISGAAGIHMYEDGRLTVTPLLDHRWKYFKLEDVPAGGHLVTIQYDKTGERYGSGPGFQIYADGRLQAGFDSVPESVTCIL</sequence>
<evidence type="ECO:0000259" key="1">
    <source>
        <dbReference type="Pfam" id="PF22422"/>
    </source>
</evidence>
<accession>A0ABQ0C0W3</accession>
<evidence type="ECO:0000313" key="3">
    <source>
        <dbReference type="Proteomes" id="UP001600941"/>
    </source>
</evidence>
<dbReference type="InterPro" id="IPR054491">
    <property type="entry name" value="MGH1-like_GH"/>
</dbReference>
<dbReference type="Gene3D" id="1.50.10.10">
    <property type="match status" value="1"/>
</dbReference>
<dbReference type="EMBL" id="BAABZQ010000001">
    <property type="protein sequence ID" value="GAA6502425.1"/>
    <property type="molecule type" value="Genomic_DNA"/>
</dbReference>
<reference evidence="2 3" key="1">
    <citation type="submission" date="2024-04" db="EMBL/GenBank/DDBJ databases">
        <title>Defined microbial consortia suppress multidrug-resistant proinflammatory Enterobacteriaceae via ecological control.</title>
        <authorList>
            <person name="Furuichi M."/>
            <person name="Kawaguchi T."/>
            <person name="Pust M."/>
            <person name="Yasuma K."/>
            <person name="Plichta D."/>
            <person name="Hasegawa N."/>
            <person name="Ohya T."/>
            <person name="Bhattarai S."/>
            <person name="Sasajima S."/>
            <person name="Aoto Y."/>
            <person name="Tuganbaev T."/>
            <person name="Yaginuma M."/>
            <person name="Ueda M."/>
            <person name="Okahashi N."/>
            <person name="Amafuji K."/>
            <person name="Kiridooshi Y."/>
            <person name="Sugita K."/>
            <person name="Strazar M."/>
            <person name="Skelly A."/>
            <person name="Suda W."/>
            <person name="Hattori M."/>
            <person name="Nakamoto N."/>
            <person name="Caballero S."/>
            <person name="Norman J."/>
            <person name="Olle B."/>
            <person name="Tanoue T."/>
            <person name="Arita M."/>
            <person name="Bucci V."/>
            <person name="Atarashi K."/>
            <person name="Xavier R."/>
            <person name="Honda K."/>
        </authorList>
    </citation>
    <scope>NUCLEOTIDE SEQUENCE [LARGE SCALE GENOMIC DNA]</scope>
    <source>
        <strain evidence="3">k34-0107-D12</strain>
    </source>
</reference>
<comment type="caution">
    <text evidence="2">The sequence shown here is derived from an EMBL/GenBank/DDBJ whole genome shotgun (WGS) entry which is preliminary data.</text>
</comment>
<dbReference type="Proteomes" id="UP001600941">
    <property type="component" value="Unassembled WGS sequence"/>
</dbReference>
<evidence type="ECO:0000313" key="2">
    <source>
        <dbReference type="EMBL" id="GAA6502425.1"/>
    </source>
</evidence>